<evidence type="ECO:0000259" key="6">
    <source>
        <dbReference type="Pfam" id="PF04893"/>
    </source>
</evidence>
<dbReference type="Pfam" id="PF04893">
    <property type="entry name" value="Yip1"/>
    <property type="match status" value="1"/>
</dbReference>
<dbReference type="EMBL" id="MNQR01000011">
    <property type="protein sequence ID" value="OKZ11778.1"/>
    <property type="molecule type" value="Genomic_DNA"/>
</dbReference>
<feature type="transmembrane region" description="Helical" evidence="5">
    <location>
        <begin position="109"/>
        <end position="128"/>
    </location>
</feature>
<organism evidence="9 11">
    <name type="scientific">Phocaeicola plebeius</name>
    <dbReference type="NCBI Taxonomy" id="310297"/>
    <lineage>
        <taxon>Bacteria</taxon>
        <taxon>Pseudomonadati</taxon>
        <taxon>Bacteroidota</taxon>
        <taxon>Bacteroidia</taxon>
        <taxon>Bacteroidales</taxon>
        <taxon>Bacteroidaceae</taxon>
        <taxon>Phocaeicola</taxon>
    </lineage>
</organism>
<reference evidence="7" key="4">
    <citation type="submission" date="2021-09" db="EMBL/GenBank/DDBJ databases">
        <authorList>
            <person name="Gilroy R."/>
        </authorList>
    </citation>
    <scope>NUCLEOTIDE SEQUENCE</scope>
    <source>
        <strain evidence="7">9794</strain>
    </source>
</reference>
<evidence type="ECO:0000256" key="4">
    <source>
        <dbReference type="ARBA" id="ARBA00023136"/>
    </source>
</evidence>
<dbReference type="Proteomes" id="UP000722357">
    <property type="component" value="Unassembled WGS sequence"/>
</dbReference>
<dbReference type="AlphaFoldDB" id="A0A1Q6GLE0"/>
<dbReference type="EMBL" id="DYWE01000019">
    <property type="protein sequence ID" value="HJF80348.1"/>
    <property type="molecule type" value="Genomic_DNA"/>
</dbReference>
<protein>
    <submittedName>
        <fullName evidence="9">DUF1282 domain-containing protein</fullName>
    </submittedName>
    <submittedName>
        <fullName evidence="7">YIP1 family protein</fullName>
    </submittedName>
</protein>
<feature type="transmembrane region" description="Helical" evidence="5">
    <location>
        <begin position="67"/>
        <end position="89"/>
    </location>
</feature>
<reference evidence="9 11" key="2">
    <citation type="submission" date="2018-08" db="EMBL/GenBank/DDBJ databases">
        <title>A genome reference for cultivated species of the human gut microbiota.</title>
        <authorList>
            <person name="Zou Y."/>
            <person name="Xue W."/>
            <person name="Luo G."/>
        </authorList>
    </citation>
    <scope>NUCLEOTIDE SEQUENCE [LARGE SCALE GENOMIC DNA]</scope>
    <source>
        <strain evidence="9 11">OM08-14</strain>
    </source>
</reference>
<evidence type="ECO:0000313" key="9">
    <source>
        <dbReference type="EMBL" id="RGM42962.1"/>
    </source>
</evidence>
<feature type="transmembrane region" description="Helical" evidence="5">
    <location>
        <begin position="159"/>
        <end position="181"/>
    </location>
</feature>
<keyword evidence="3 5" id="KW-1133">Transmembrane helix</keyword>
<reference evidence="8 10" key="1">
    <citation type="journal article" date="2016" name="Nat. Biotechnol.">
        <title>Measurement of bacterial replication rates in microbial communities.</title>
        <authorList>
            <person name="Brown C.T."/>
            <person name="Olm M.R."/>
            <person name="Thomas B.C."/>
            <person name="Banfield J.F."/>
        </authorList>
    </citation>
    <scope>NUCLEOTIDE SEQUENCE [LARGE SCALE GENOMIC DNA]</scope>
    <source>
        <strain evidence="8">45_130</strain>
    </source>
</reference>
<evidence type="ECO:0000313" key="10">
    <source>
        <dbReference type="Proteomes" id="UP000186685"/>
    </source>
</evidence>
<dbReference type="Proteomes" id="UP000186685">
    <property type="component" value="Unassembled WGS sequence"/>
</dbReference>
<accession>A0A1Q6GLE0</accession>
<feature type="transmembrane region" description="Helical" evidence="5">
    <location>
        <begin position="37"/>
        <end position="55"/>
    </location>
</feature>
<evidence type="ECO:0000313" key="7">
    <source>
        <dbReference type="EMBL" id="HJF80348.1"/>
    </source>
</evidence>
<evidence type="ECO:0000313" key="8">
    <source>
        <dbReference type="EMBL" id="OKZ11778.1"/>
    </source>
</evidence>
<evidence type="ECO:0000256" key="5">
    <source>
        <dbReference type="SAM" id="Phobius"/>
    </source>
</evidence>
<evidence type="ECO:0000256" key="2">
    <source>
        <dbReference type="ARBA" id="ARBA00022692"/>
    </source>
</evidence>
<evidence type="ECO:0000313" key="11">
    <source>
        <dbReference type="Proteomes" id="UP000260780"/>
    </source>
</evidence>
<sequence length="189" mass="21639">MNYKELFNKMAFLLSSPSRFWEKEATEGQGSRMMSEYVYPLIGLCGLSEFIGTFIGRDVSTEFFQWALTRCCAIAVSLFGGFFVATYLLDKISWNLFNKYIPKETLQVFVGYSMTVLFVLDIVNGLISIEILHWILQLYTVLVVFEGARRFLEIPENKLTSYTVVASILILVSPVMIEFVFNKLSVILN</sequence>
<reference evidence="7" key="3">
    <citation type="journal article" date="2021" name="PeerJ">
        <title>Extensive microbial diversity within the chicken gut microbiome revealed by metagenomics and culture.</title>
        <authorList>
            <person name="Gilroy R."/>
            <person name="Ravi A."/>
            <person name="Getino M."/>
            <person name="Pursley I."/>
            <person name="Horton D.L."/>
            <person name="Alikhan N.F."/>
            <person name="Baker D."/>
            <person name="Gharbi K."/>
            <person name="Hall N."/>
            <person name="Watson M."/>
            <person name="Adriaenssens E.M."/>
            <person name="Foster-Nyarko E."/>
            <person name="Jarju S."/>
            <person name="Secka A."/>
            <person name="Antonio M."/>
            <person name="Oren A."/>
            <person name="Chaudhuri R.R."/>
            <person name="La Ragione R."/>
            <person name="Hildebrand F."/>
            <person name="Pallen M.J."/>
        </authorList>
    </citation>
    <scope>NUCLEOTIDE SEQUENCE</scope>
    <source>
        <strain evidence="7">9794</strain>
    </source>
</reference>
<proteinExistence type="predicted"/>
<gene>
    <name evidence="8" type="ORF">BHV76_03280</name>
    <name evidence="9" type="ORF">DXC17_01660</name>
    <name evidence="7" type="ORF">K8V40_01665</name>
</gene>
<feature type="domain" description="Yip1" evidence="6">
    <location>
        <begin position="13"/>
        <end position="173"/>
    </location>
</feature>
<name>A0A1Q6GLE0_9BACT</name>
<dbReference type="STRING" id="310297.BHV76_03280"/>
<dbReference type="GO" id="GO:0016020">
    <property type="term" value="C:membrane"/>
    <property type="evidence" value="ECO:0007669"/>
    <property type="project" value="UniProtKB-SubCell"/>
</dbReference>
<keyword evidence="4 5" id="KW-0472">Membrane</keyword>
<dbReference type="EMBL" id="QSTF01000002">
    <property type="protein sequence ID" value="RGM42962.1"/>
    <property type="molecule type" value="Genomic_DNA"/>
</dbReference>
<dbReference type="InterPro" id="IPR006977">
    <property type="entry name" value="Yip1_dom"/>
</dbReference>
<evidence type="ECO:0000256" key="3">
    <source>
        <dbReference type="ARBA" id="ARBA00022989"/>
    </source>
</evidence>
<dbReference type="Proteomes" id="UP000260780">
    <property type="component" value="Unassembled WGS sequence"/>
</dbReference>
<dbReference type="RefSeq" id="WP_022053428.1">
    <property type="nucleotide sequence ID" value="NZ_CALUFF010000044.1"/>
</dbReference>
<keyword evidence="2 5" id="KW-0812">Transmembrane</keyword>
<comment type="subcellular location">
    <subcellularLocation>
        <location evidence="1">Membrane</location>
        <topology evidence="1">Multi-pass membrane protein</topology>
    </subcellularLocation>
</comment>
<evidence type="ECO:0000256" key="1">
    <source>
        <dbReference type="ARBA" id="ARBA00004141"/>
    </source>
</evidence>
<comment type="caution">
    <text evidence="9">The sequence shown here is derived from an EMBL/GenBank/DDBJ whole genome shotgun (WGS) entry which is preliminary data.</text>
</comment>